<accession>A0A8S5QFJ5</accession>
<name>A0A8S5QFJ5_9CAUD</name>
<sequence>MKKPINRYGLKAYLTKGYDLKHGKRIKYSEPGENGTTYLYEVVKLYPHCILLKDTFDGTRICPGYEKLMLMMRGME</sequence>
<proteinExistence type="predicted"/>
<organism evidence="1">
    <name type="scientific">Caudovirales sp. ctqPn17</name>
    <dbReference type="NCBI Taxonomy" id="2825772"/>
    <lineage>
        <taxon>Viruses</taxon>
        <taxon>Duplodnaviria</taxon>
        <taxon>Heunggongvirae</taxon>
        <taxon>Uroviricota</taxon>
        <taxon>Caudoviricetes</taxon>
    </lineage>
</organism>
<dbReference type="EMBL" id="BK015642">
    <property type="protein sequence ID" value="DAE17577.1"/>
    <property type="molecule type" value="Genomic_DNA"/>
</dbReference>
<evidence type="ECO:0000313" key="1">
    <source>
        <dbReference type="EMBL" id="DAE17577.1"/>
    </source>
</evidence>
<reference evidence="1" key="1">
    <citation type="journal article" date="2021" name="Proc. Natl. Acad. Sci. U.S.A.">
        <title>A Catalog of Tens of Thousands of Viruses from Human Metagenomes Reveals Hidden Associations with Chronic Diseases.</title>
        <authorList>
            <person name="Tisza M.J."/>
            <person name="Buck C.B."/>
        </authorList>
    </citation>
    <scope>NUCLEOTIDE SEQUENCE</scope>
    <source>
        <strain evidence="1">CtqPn17</strain>
    </source>
</reference>
<protein>
    <submittedName>
        <fullName evidence="1">Uncharacterized protein</fullName>
    </submittedName>
</protein>